<dbReference type="InterPro" id="IPR007110">
    <property type="entry name" value="Ig-like_dom"/>
</dbReference>
<name>A0AA40GA39_9HYME</name>
<gene>
    <name evidence="2" type="ORF">K0M31_011596</name>
</gene>
<dbReference type="AlphaFoldDB" id="A0AA40GA39"/>
<dbReference type="EMBL" id="JAHYIQ010000003">
    <property type="protein sequence ID" value="KAK1133809.1"/>
    <property type="molecule type" value="Genomic_DNA"/>
</dbReference>
<dbReference type="InterPro" id="IPR013783">
    <property type="entry name" value="Ig-like_fold"/>
</dbReference>
<organism evidence="2 3">
    <name type="scientific">Melipona bicolor</name>
    <dbReference type="NCBI Taxonomy" id="60889"/>
    <lineage>
        <taxon>Eukaryota</taxon>
        <taxon>Metazoa</taxon>
        <taxon>Ecdysozoa</taxon>
        <taxon>Arthropoda</taxon>
        <taxon>Hexapoda</taxon>
        <taxon>Insecta</taxon>
        <taxon>Pterygota</taxon>
        <taxon>Neoptera</taxon>
        <taxon>Endopterygota</taxon>
        <taxon>Hymenoptera</taxon>
        <taxon>Apocrita</taxon>
        <taxon>Aculeata</taxon>
        <taxon>Apoidea</taxon>
        <taxon>Anthophila</taxon>
        <taxon>Apidae</taxon>
        <taxon>Melipona</taxon>
    </lineage>
</organism>
<reference evidence="2" key="1">
    <citation type="submission" date="2021-10" db="EMBL/GenBank/DDBJ databases">
        <title>Melipona bicolor Genome sequencing and assembly.</title>
        <authorList>
            <person name="Araujo N.S."/>
            <person name="Arias M.C."/>
        </authorList>
    </citation>
    <scope>NUCLEOTIDE SEQUENCE</scope>
    <source>
        <strain evidence="2">USP_2M_L1-L4_2017</strain>
        <tissue evidence="2">Whole body</tissue>
    </source>
</reference>
<dbReference type="PROSITE" id="PS50835">
    <property type="entry name" value="IG_LIKE"/>
    <property type="match status" value="1"/>
</dbReference>
<proteinExistence type="predicted"/>
<dbReference type="Proteomes" id="UP001177670">
    <property type="component" value="Unassembled WGS sequence"/>
</dbReference>
<dbReference type="InterPro" id="IPR036179">
    <property type="entry name" value="Ig-like_dom_sf"/>
</dbReference>
<sequence length="233" mass="25433">MRSWNQAPILPKASHALLTADVGKIGNAVPPLWISRFKFYMVEQSATQPTSTLIYMAAACVLELVVGQQGPVFVLEPPSTLVFSNTTGSQLSCSAHGSPTPHVTWITSPDQRSVTAVPGLRQLLGNGTLYFPPFLAQDFRAEVHNARYRCRATSSVGTVLSREVTLRAVLTVPGYDVRVNRSPVVEGCNAVLSCTAREDVKEHLTVTSWFRDDAILLPGSTDTEWLSTKQHIV</sequence>
<comment type="caution">
    <text evidence="2">The sequence shown here is derived from an EMBL/GenBank/DDBJ whole genome shotgun (WGS) entry which is preliminary data.</text>
</comment>
<evidence type="ECO:0000313" key="2">
    <source>
        <dbReference type="EMBL" id="KAK1133809.1"/>
    </source>
</evidence>
<accession>A0AA40GA39</accession>
<dbReference type="Gene3D" id="2.60.40.10">
    <property type="entry name" value="Immunoglobulins"/>
    <property type="match status" value="2"/>
</dbReference>
<protein>
    <recommendedName>
        <fullName evidence="1">Ig-like domain-containing protein</fullName>
    </recommendedName>
</protein>
<evidence type="ECO:0000259" key="1">
    <source>
        <dbReference type="PROSITE" id="PS50835"/>
    </source>
</evidence>
<dbReference type="SUPFAM" id="SSF48726">
    <property type="entry name" value="Immunoglobulin"/>
    <property type="match status" value="1"/>
</dbReference>
<keyword evidence="3" id="KW-1185">Reference proteome</keyword>
<evidence type="ECO:0000313" key="3">
    <source>
        <dbReference type="Proteomes" id="UP001177670"/>
    </source>
</evidence>
<feature type="domain" description="Ig-like" evidence="1">
    <location>
        <begin position="71"/>
        <end position="165"/>
    </location>
</feature>